<feature type="region of interest" description="Disordered" evidence="1">
    <location>
        <begin position="327"/>
        <end position="365"/>
    </location>
</feature>
<accession>A0A6G1H2K0</accession>
<dbReference type="GO" id="GO:0030687">
    <property type="term" value="C:preribosome, large subunit precursor"/>
    <property type="evidence" value="ECO:0007669"/>
    <property type="project" value="TreeGrafter"/>
</dbReference>
<feature type="domain" description="Brix" evidence="2">
    <location>
        <begin position="37"/>
        <end position="393"/>
    </location>
</feature>
<dbReference type="OrthoDB" id="10261452at2759"/>
<dbReference type="GO" id="GO:0000027">
    <property type="term" value="P:ribosomal large subunit assembly"/>
    <property type="evidence" value="ECO:0007669"/>
    <property type="project" value="TreeGrafter"/>
</dbReference>
<feature type="compositionally biased region" description="Basic residues" evidence="1">
    <location>
        <begin position="438"/>
        <end position="448"/>
    </location>
</feature>
<dbReference type="InterPro" id="IPR007109">
    <property type="entry name" value="Brix"/>
</dbReference>
<feature type="region of interest" description="Disordered" evidence="1">
    <location>
        <begin position="1"/>
        <end position="33"/>
    </location>
</feature>
<dbReference type="GO" id="GO:0006364">
    <property type="term" value="P:rRNA processing"/>
    <property type="evidence" value="ECO:0007669"/>
    <property type="project" value="InterPro"/>
</dbReference>
<dbReference type="InterPro" id="IPR045112">
    <property type="entry name" value="PPAN-like"/>
</dbReference>
<feature type="compositionally biased region" description="Basic and acidic residues" evidence="1">
    <location>
        <begin position="420"/>
        <end position="437"/>
    </location>
</feature>
<organism evidence="3 4">
    <name type="scientific">Aulographum hederae CBS 113979</name>
    <dbReference type="NCBI Taxonomy" id="1176131"/>
    <lineage>
        <taxon>Eukaryota</taxon>
        <taxon>Fungi</taxon>
        <taxon>Dikarya</taxon>
        <taxon>Ascomycota</taxon>
        <taxon>Pezizomycotina</taxon>
        <taxon>Dothideomycetes</taxon>
        <taxon>Pleosporomycetidae</taxon>
        <taxon>Aulographales</taxon>
        <taxon>Aulographaceae</taxon>
    </lineage>
</organism>
<dbReference type="Pfam" id="PF04427">
    <property type="entry name" value="Brix"/>
    <property type="match status" value="1"/>
</dbReference>
<evidence type="ECO:0000256" key="1">
    <source>
        <dbReference type="SAM" id="MobiDB-lite"/>
    </source>
</evidence>
<protein>
    <submittedName>
        <fullName evidence="3">Brix-domain-containing protein</fullName>
    </submittedName>
</protein>
<feature type="compositionally biased region" description="Polar residues" evidence="1">
    <location>
        <begin position="345"/>
        <end position="356"/>
    </location>
</feature>
<dbReference type="EMBL" id="ML977153">
    <property type="protein sequence ID" value="KAF1987282.1"/>
    <property type="molecule type" value="Genomic_DNA"/>
</dbReference>
<feature type="region of interest" description="Disordered" evidence="1">
    <location>
        <begin position="420"/>
        <end position="513"/>
    </location>
</feature>
<keyword evidence="4" id="KW-1185">Reference proteome</keyword>
<proteinExistence type="predicted"/>
<feature type="compositionally biased region" description="Acidic residues" evidence="1">
    <location>
        <begin position="493"/>
        <end position="513"/>
    </location>
</feature>
<dbReference type="PROSITE" id="PS50833">
    <property type="entry name" value="BRIX"/>
    <property type="match status" value="1"/>
</dbReference>
<dbReference type="AlphaFoldDB" id="A0A6G1H2K0"/>
<gene>
    <name evidence="3" type="ORF">K402DRAFT_446110</name>
</gene>
<sequence>MTKRRVKKRTHLGVPGRNGQPNILKTATKPGERTPKSMVIRIGAGEVGPSVSQLAKDMRNVMEPNTASRLKERKANKLRDYTTMAGPLGVTHLILFSRSPAGNTNMKIAIAPKGPTLSFKVDNYSLCKDIIKAVRNSKVSGKPDFMSPPLLVMNNFTSSASSSAPSKNPIDKQVESLITTVFQSLFPPISPQTTPLSSIRRVLLLNREGTSATDASSSATYTINLRHYSISSKLLGLPKALRRLDAAERNIKNYRASAKTINGTNGDSSGMKKRSKGGLPNLGKLEDIGDFLLDPAAAGYTSASDTEIETDAEVEVLQTTTKKVLNKRDRQKADSNKAGLGLANGANSSAPGVTSSKAEEAARNGVEKRAIKLAELGPRMKLRLVKVEEGMCAGKVMWHEFVQKTDEEKKAMEQLWEKRNKEREERRRVQRENVERKRKEKAGKRGARGKGEGDEEDDDEEEYPSDFDGEEWIDDDDDEMDGAGAGAGAEKGDADEDMEDVDDDEEMDDEEDG</sequence>
<dbReference type="GO" id="GO:0019843">
    <property type="term" value="F:rRNA binding"/>
    <property type="evidence" value="ECO:0007669"/>
    <property type="project" value="InterPro"/>
</dbReference>
<evidence type="ECO:0000313" key="4">
    <source>
        <dbReference type="Proteomes" id="UP000800041"/>
    </source>
</evidence>
<evidence type="ECO:0000313" key="3">
    <source>
        <dbReference type="EMBL" id="KAF1987282.1"/>
    </source>
</evidence>
<dbReference type="Proteomes" id="UP000800041">
    <property type="component" value="Unassembled WGS sequence"/>
</dbReference>
<feature type="compositionally biased region" description="Basic residues" evidence="1">
    <location>
        <begin position="1"/>
        <end position="11"/>
    </location>
</feature>
<feature type="compositionally biased region" description="Acidic residues" evidence="1">
    <location>
        <begin position="453"/>
        <end position="481"/>
    </location>
</feature>
<feature type="region of interest" description="Disordered" evidence="1">
    <location>
        <begin position="262"/>
        <end position="281"/>
    </location>
</feature>
<name>A0A6G1H2K0_9PEZI</name>
<evidence type="ECO:0000259" key="2">
    <source>
        <dbReference type="PROSITE" id="PS50833"/>
    </source>
</evidence>
<dbReference type="PANTHER" id="PTHR12661">
    <property type="entry name" value="PETER PAN-RELATED"/>
    <property type="match status" value="1"/>
</dbReference>
<dbReference type="PANTHER" id="PTHR12661:SF5">
    <property type="entry name" value="SUPPRESSOR OF SWI4 1 HOMOLOG"/>
    <property type="match status" value="1"/>
</dbReference>
<reference evidence="3" key="1">
    <citation type="journal article" date="2020" name="Stud. Mycol.">
        <title>101 Dothideomycetes genomes: a test case for predicting lifestyles and emergence of pathogens.</title>
        <authorList>
            <person name="Haridas S."/>
            <person name="Albert R."/>
            <person name="Binder M."/>
            <person name="Bloem J."/>
            <person name="Labutti K."/>
            <person name="Salamov A."/>
            <person name="Andreopoulos B."/>
            <person name="Baker S."/>
            <person name="Barry K."/>
            <person name="Bills G."/>
            <person name="Bluhm B."/>
            <person name="Cannon C."/>
            <person name="Castanera R."/>
            <person name="Culley D."/>
            <person name="Daum C."/>
            <person name="Ezra D."/>
            <person name="Gonzalez J."/>
            <person name="Henrissat B."/>
            <person name="Kuo A."/>
            <person name="Liang C."/>
            <person name="Lipzen A."/>
            <person name="Lutzoni F."/>
            <person name="Magnuson J."/>
            <person name="Mondo S."/>
            <person name="Nolan M."/>
            <person name="Ohm R."/>
            <person name="Pangilinan J."/>
            <person name="Park H.-J."/>
            <person name="Ramirez L."/>
            <person name="Alfaro M."/>
            <person name="Sun H."/>
            <person name="Tritt A."/>
            <person name="Yoshinaga Y."/>
            <person name="Zwiers L.-H."/>
            <person name="Turgeon B."/>
            <person name="Goodwin S."/>
            <person name="Spatafora J."/>
            <person name="Crous P."/>
            <person name="Grigoriev I."/>
        </authorList>
    </citation>
    <scope>NUCLEOTIDE SEQUENCE</scope>
    <source>
        <strain evidence="3">CBS 113979</strain>
    </source>
</reference>
<dbReference type="SMART" id="SM00879">
    <property type="entry name" value="Brix"/>
    <property type="match status" value="1"/>
</dbReference>